<dbReference type="EMBL" id="REFZ01000001">
    <property type="protein sequence ID" value="RQH03073.1"/>
    <property type="molecule type" value="Genomic_DNA"/>
</dbReference>
<organism evidence="1 2">
    <name type="scientific">Natrarchaeobius chitinivorans</name>
    <dbReference type="NCBI Taxonomy" id="1679083"/>
    <lineage>
        <taxon>Archaea</taxon>
        <taxon>Methanobacteriati</taxon>
        <taxon>Methanobacteriota</taxon>
        <taxon>Stenosarchaea group</taxon>
        <taxon>Halobacteria</taxon>
        <taxon>Halobacteriales</taxon>
        <taxon>Natrialbaceae</taxon>
        <taxon>Natrarchaeobius</taxon>
    </lineage>
</organism>
<keyword evidence="2" id="KW-1185">Reference proteome</keyword>
<dbReference type="Gene3D" id="3.10.450.50">
    <property type="match status" value="1"/>
</dbReference>
<evidence type="ECO:0000313" key="2">
    <source>
        <dbReference type="Proteomes" id="UP000281431"/>
    </source>
</evidence>
<dbReference type="SUPFAM" id="SSF54427">
    <property type="entry name" value="NTF2-like"/>
    <property type="match status" value="1"/>
</dbReference>
<dbReference type="InterPro" id="IPR032710">
    <property type="entry name" value="NTF2-like_dom_sf"/>
</dbReference>
<dbReference type="PANTHER" id="PTHR38436:SF1">
    <property type="entry name" value="ESTER CYCLASE"/>
    <property type="match status" value="1"/>
</dbReference>
<dbReference type="PANTHER" id="PTHR38436">
    <property type="entry name" value="POLYKETIDE CYCLASE SNOAL-LIKE DOMAIN"/>
    <property type="match status" value="1"/>
</dbReference>
<evidence type="ECO:0008006" key="3">
    <source>
        <dbReference type="Google" id="ProtNLM"/>
    </source>
</evidence>
<dbReference type="InterPro" id="IPR009959">
    <property type="entry name" value="Cyclase_SnoaL-like"/>
</dbReference>
<comment type="caution">
    <text evidence="1">The sequence shown here is derived from an EMBL/GenBank/DDBJ whole genome shotgun (WGS) entry which is preliminary data.</text>
</comment>
<dbReference type="GO" id="GO:0030638">
    <property type="term" value="P:polyketide metabolic process"/>
    <property type="evidence" value="ECO:0007669"/>
    <property type="project" value="InterPro"/>
</dbReference>
<evidence type="ECO:0000313" key="1">
    <source>
        <dbReference type="EMBL" id="RQH03073.1"/>
    </source>
</evidence>
<dbReference type="Pfam" id="PF07366">
    <property type="entry name" value="SnoaL"/>
    <property type="match status" value="1"/>
</dbReference>
<proteinExistence type="predicted"/>
<reference evidence="1 2" key="1">
    <citation type="submission" date="2018-10" db="EMBL/GenBank/DDBJ databases">
        <title>Natrarchaeobius chitinivorans gen. nov., sp. nov., and Natrarchaeobius haloalkaliphilus sp. nov., alkaliphilic, chitin-utilizing haloarchaea from hypersaline alkaline lakes.</title>
        <authorList>
            <person name="Sorokin D.Y."/>
            <person name="Elcheninov A.G."/>
            <person name="Kostrikina N.A."/>
            <person name="Bale N.J."/>
            <person name="Sinninghe Damste J.S."/>
            <person name="Khijniak T.V."/>
            <person name="Kublanov I.V."/>
            <person name="Toshchakov S.V."/>
        </authorList>
    </citation>
    <scope>NUCLEOTIDE SEQUENCE [LARGE SCALE GENOMIC DNA]</scope>
    <source>
        <strain evidence="1 2">AArcht7</strain>
    </source>
</reference>
<accession>A0A3N6NS99</accession>
<dbReference type="Proteomes" id="UP000281431">
    <property type="component" value="Unassembled WGS sequence"/>
</dbReference>
<gene>
    <name evidence="1" type="ORF">EA472_00275</name>
</gene>
<sequence>MAFPDGNLDVHDMLVGDDVAFWEWTMTGTHEGEYNGIEPTGRTVDLPGVSKTVIADGKITENWAYFDSQDLLAQLGGTE</sequence>
<name>A0A3N6NS99_NATCH</name>
<protein>
    <recommendedName>
        <fullName evidence="3">Ester cyclase</fullName>
    </recommendedName>
</protein>
<dbReference type="AlphaFoldDB" id="A0A3N6NS99"/>